<dbReference type="InterPro" id="IPR002734">
    <property type="entry name" value="RibDG_C"/>
</dbReference>
<evidence type="ECO:0000256" key="1">
    <source>
        <dbReference type="ARBA" id="ARBA00005104"/>
    </source>
</evidence>
<evidence type="ECO:0000256" key="3">
    <source>
        <dbReference type="ARBA" id="ARBA00023002"/>
    </source>
</evidence>
<accession>A0A2I2L030</accession>
<evidence type="ECO:0000259" key="4">
    <source>
        <dbReference type="Pfam" id="PF01872"/>
    </source>
</evidence>
<protein>
    <submittedName>
        <fullName evidence="5">Deaminase</fullName>
    </submittedName>
</protein>
<feature type="domain" description="Bacterial bifunctional deaminase-reductase C-terminal" evidence="4">
    <location>
        <begin position="53"/>
        <end position="255"/>
    </location>
</feature>
<dbReference type="Pfam" id="PF01872">
    <property type="entry name" value="RibD_C"/>
    <property type="match status" value="1"/>
</dbReference>
<dbReference type="EMBL" id="FZMO01000531">
    <property type="protein sequence ID" value="SNQ51260.1"/>
    <property type="molecule type" value="Genomic_DNA"/>
</dbReference>
<keyword evidence="3" id="KW-0560">Oxidoreductase</keyword>
<dbReference type="SUPFAM" id="SSF53597">
    <property type="entry name" value="Dihydrofolate reductase-like"/>
    <property type="match status" value="1"/>
</dbReference>
<name>A0A2I2L030_9ACTN</name>
<keyword evidence="2" id="KW-0521">NADP</keyword>
<evidence type="ECO:0000256" key="2">
    <source>
        <dbReference type="ARBA" id="ARBA00022857"/>
    </source>
</evidence>
<dbReference type="PANTHER" id="PTHR38011">
    <property type="entry name" value="DIHYDROFOLATE REDUCTASE FAMILY PROTEIN (AFU_ORTHOLOGUE AFUA_8G06820)"/>
    <property type="match status" value="1"/>
</dbReference>
<evidence type="ECO:0000313" key="6">
    <source>
        <dbReference type="Proteomes" id="UP000234331"/>
    </source>
</evidence>
<dbReference type="GO" id="GO:0008703">
    <property type="term" value="F:5-amino-6-(5-phosphoribosylamino)uracil reductase activity"/>
    <property type="evidence" value="ECO:0007669"/>
    <property type="project" value="InterPro"/>
</dbReference>
<comment type="pathway">
    <text evidence="1">Cofactor biosynthesis; riboflavin biosynthesis.</text>
</comment>
<dbReference type="InterPro" id="IPR024072">
    <property type="entry name" value="DHFR-like_dom_sf"/>
</dbReference>
<dbReference type="AlphaFoldDB" id="A0A2I2L030"/>
<dbReference type="Proteomes" id="UP000234331">
    <property type="component" value="Unassembled WGS sequence"/>
</dbReference>
<dbReference type="GO" id="GO:0009231">
    <property type="term" value="P:riboflavin biosynthetic process"/>
    <property type="evidence" value="ECO:0007669"/>
    <property type="project" value="InterPro"/>
</dbReference>
<evidence type="ECO:0000313" key="5">
    <source>
        <dbReference type="EMBL" id="SNQ51260.1"/>
    </source>
</evidence>
<dbReference type="NCBIfam" id="NF010663">
    <property type="entry name" value="PRK14059.1-1"/>
    <property type="match status" value="1"/>
</dbReference>
<proteinExistence type="predicted"/>
<dbReference type="PANTHER" id="PTHR38011:SF7">
    <property type="entry name" value="2,5-DIAMINO-6-RIBOSYLAMINO-4(3H)-PYRIMIDINONE 5'-PHOSPHATE REDUCTASE"/>
    <property type="match status" value="1"/>
</dbReference>
<keyword evidence="6" id="KW-1185">Reference proteome</keyword>
<gene>
    <name evidence="5" type="ORF">FRACA_650023</name>
</gene>
<reference evidence="5 6" key="1">
    <citation type="submission" date="2017-06" db="EMBL/GenBank/DDBJ databases">
        <authorList>
            <person name="Kim H.J."/>
            <person name="Triplett B.A."/>
        </authorList>
    </citation>
    <scope>NUCLEOTIDE SEQUENCE [LARGE SCALE GENOMIC DNA]</scope>
    <source>
        <strain evidence="5">FRACA_ARgP5</strain>
    </source>
</reference>
<dbReference type="Gene3D" id="3.40.430.10">
    <property type="entry name" value="Dihydrofolate Reductase, subunit A"/>
    <property type="match status" value="1"/>
</dbReference>
<dbReference type="InterPro" id="IPR050765">
    <property type="entry name" value="Riboflavin_Biosynth_HTPR"/>
</dbReference>
<organism evidence="5 6">
    <name type="scientific">Frankia canadensis</name>
    <dbReference type="NCBI Taxonomy" id="1836972"/>
    <lineage>
        <taxon>Bacteria</taxon>
        <taxon>Bacillati</taxon>
        <taxon>Actinomycetota</taxon>
        <taxon>Actinomycetes</taxon>
        <taxon>Frankiales</taxon>
        <taxon>Frankiaceae</taxon>
        <taxon>Frankia</taxon>
    </lineage>
</organism>
<sequence>MGATRGADTVDAVRCLLPSPAPFGDVPPGQEPGDEADLDAAYAYPAEAAHTSYVRSNFVGAVDGAAEVDGRSGPLGGEADLRVFRTLRWLSDVVLVGAGTARHENYGPVIVPPERRERRRAAGLAEVPPVAVVTASAGLDPAARLFDAEVRPLVLTCDAASPARRAALAEVAEVVVCGDAAVDMPRALAALAARGLTRVLTEGGPMLHAQLGGAGLLDELCLTVAPLLAGPGRIGIVQGAAWPRPVSMRLVHVLAEDDNLFLRYRRS</sequence>